<accession>A0A173LQL4</accession>
<reference evidence="1 2" key="1">
    <citation type="submission" date="2016-06" db="EMBL/GenBank/DDBJ databases">
        <title>Complete genome sequence of a saline-alkali tolerant type strain Dietzia timorensis ID05-A0528T.</title>
        <authorList>
            <person name="Wu X."/>
        </authorList>
    </citation>
    <scope>NUCLEOTIDE SEQUENCE [LARGE SCALE GENOMIC DNA]</scope>
    <source>
        <strain evidence="1 2">ID05-A0528</strain>
    </source>
</reference>
<dbReference type="STRING" id="499555.BJL86_3319"/>
<keyword evidence="2" id="KW-1185">Reference proteome</keyword>
<dbReference type="InterPro" id="IPR034660">
    <property type="entry name" value="DinB/YfiT-like"/>
</dbReference>
<proteinExistence type="predicted"/>
<dbReference type="EMBL" id="CP015961">
    <property type="protein sequence ID" value="ANI94078.1"/>
    <property type="molecule type" value="Genomic_DNA"/>
</dbReference>
<dbReference type="Proteomes" id="UP000186104">
    <property type="component" value="Chromosome"/>
</dbReference>
<organism evidence="1 2">
    <name type="scientific">Dietzia timorensis</name>
    <dbReference type="NCBI Taxonomy" id="499555"/>
    <lineage>
        <taxon>Bacteria</taxon>
        <taxon>Bacillati</taxon>
        <taxon>Actinomycetota</taxon>
        <taxon>Actinomycetes</taxon>
        <taxon>Mycobacteriales</taxon>
        <taxon>Dietziaceae</taxon>
        <taxon>Dietzia</taxon>
    </lineage>
</organism>
<protein>
    <recommendedName>
        <fullName evidence="3">Mycothiol-dependent maleylpyruvate isomerase metal-binding domain-containing protein</fullName>
    </recommendedName>
</protein>
<evidence type="ECO:0000313" key="1">
    <source>
        <dbReference type="EMBL" id="ANI94078.1"/>
    </source>
</evidence>
<sequence>MKTLAARHDTFAKNFAHEVRELNDPTLPTPVPEWTANDVVEHLLAWPVPVLSDWMGLDLADDVTDSLASRWTTRSSELSEYLADPAVNSTVVRKGPMAGQTCAEVIDRIYTADVFMHTWDLARANSRTPDLDPDFANELLAGMKQMEQVLRDSGQYGPPIHTSSEDPVIQLIAFIGRDPAWEPEAQNNRA</sequence>
<evidence type="ECO:0000313" key="2">
    <source>
        <dbReference type="Proteomes" id="UP000186104"/>
    </source>
</evidence>
<evidence type="ECO:0008006" key="3">
    <source>
        <dbReference type="Google" id="ProtNLM"/>
    </source>
</evidence>
<dbReference type="SUPFAM" id="SSF109854">
    <property type="entry name" value="DinB/YfiT-like putative metalloenzymes"/>
    <property type="match status" value="1"/>
</dbReference>
<gene>
    <name evidence="1" type="ORF">BJL86_3319</name>
</gene>
<dbReference type="AlphaFoldDB" id="A0A173LQL4"/>
<dbReference type="KEGG" id="dtm:BJL86_3319"/>
<name>A0A173LQL4_9ACTN</name>